<dbReference type="EMBL" id="WOFV02000026">
    <property type="protein sequence ID" value="NAS18155.1"/>
    <property type="molecule type" value="Genomic_DNA"/>
</dbReference>
<dbReference type="AlphaFoldDB" id="A0A0A6PVK8"/>
<dbReference type="Proteomes" id="UP000474042">
    <property type="component" value="Unassembled WGS sequence"/>
</dbReference>
<reference evidence="8 12" key="2">
    <citation type="submission" date="2019-07" db="EMBL/GenBank/DDBJ databases">
        <title>Whole genome shotgun sequence of Clostridium butyricum NBRC 3858.</title>
        <authorList>
            <person name="Hosoyama A."/>
            <person name="Uohara A."/>
            <person name="Ohji S."/>
            <person name="Ichikawa N."/>
        </authorList>
    </citation>
    <scope>NUCLEOTIDE SEQUENCE [LARGE SCALE GENOMIC DNA]</scope>
    <source>
        <strain evidence="8 12">NBRC 3858</strain>
    </source>
</reference>
<keyword evidence="2" id="KW-0762">Sugar transport</keyword>
<dbReference type="Gene3D" id="1.20.58.80">
    <property type="entry name" value="Phosphotransferase system, lactose/cellobiose-type IIA subunit"/>
    <property type="match status" value="1"/>
</dbReference>
<dbReference type="OrthoDB" id="389577at2"/>
<dbReference type="InterPro" id="IPR003188">
    <property type="entry name" value="PTS_IIA_lac/cel"/>
</dbReference>
<sequence length="101" mass="11497">MEQEIFEIISHAGDSRGYAYEALDAAENKDFTEAETLMKKAEEELGLAHNTQTKLIQSEINGQDIKMSLLMIHAQDQLMTAISENALIGKMIKMYRNLYEK</sequence>
<feature type="modified residue" description="Phosphohistidine; by HPr" evidence="7">
    <location>
        <position position="73"/>
    </location>
</feature>
<organism evidence="10 11">
    <name type="scientific">Clostridium butyricum</name>
    <dbReference type="NCBI Taxonomy" id="1492"/>
    <lineage>
        <taxon>Bacteria</taxon>
        <taxon>Bacillati</taxon>
        <taxon>Bacillota</taxon>
        <taxon>Clostridia</taxon>
        <taxon>Eubacteriales</taxon>
        <taxon>Clostridiaceae</taxon>
        <taxon>Clostridium</taxon>
    </lineage>
</organism>
<dbReference type="KEGG" id="cbut:ATN24_19715"/>
<evidence type="ECO:0000256" key="6">
    <source>
        <dbReference type="PIRSR" id="PIRSR000699-2"/>
    </source>
</evidence>
<evidence type="ECO:0000313" key="9">
    <source>
        <dbReference type="EMBL" id="NAS18155.1"/>
    </source>
</evidence>
<dbReference type="EMBL" id="LRDH01000002">
    <property type="protein sequence ID" value="PPV17716.1"/>
    <property type="molecule type" value="Genomic_DNA"/>
</dbReference>
<dbReference type="PANTHER" id="PTHR34382:SF7">
    <property type="entry name" value="PTS SYSTEM N,N'-DIACETYLCHITOBIOSE-SPECIFIC EIIA COMPONENT"/>
    <property type="match status" value="1"/>
</dbReference>
<name>A0A0A6PVK8_CLOBU</name>
<dbReference type="Pfam" id="PF02255">
    <property type="entry name" value="PTS_IIA"/>
    <property type="match status" value="1"/>
</dbReference>
<keyword evidence="4" id="KW-0598">Phosphotransferase system</keyword>
<dbReference type="PIRSF" id="PIRSF000699">
    <property type="entry name" value="PTS_IILac_III"/>
    <property type="match status" value="1"/>
</dbReference>
<evidence type="ECO:0000256" key="3">
    <source>
        <dbReference type="ARBA" id="ARBA00022679"/>
    </source>
</evidence>
<dbReference type="Proteomes" id="UP000321089">
    <property type="component" value="Unassembled WGS sequence"/>
</dbReference>
<dbReference type="GO" id="GO:0046872">
    <property type="term" value="F:metal ion binding"/>
    <property type="evidence" value="ECO:0007669"/>
    <property type="project" value="UniProtKB-KW"/>
</dbReference>
<feature type="binding site" evidence="6">
    <location>
        <position position="76"/>
    </location>
    <ligand>
        <name>Mg(2+)</name>
        <dbReference type="ChEBI" id="CHEBI:18420"/>
        <note>ligand shared between all trimeric partners</note>
    </ligand>
</feature>
<dbReference type="Proteomes" id="UP000238081">
    <property type="component" value="Unassembled WGS sequence"/>
</dbReference>
<dbReference type="SUPFAM" id="SSF46973">
    <property type="entry name" value="Enzyme IIa from lactose specific PTS, IIa-lac"/>
    <property type="match status" value="1"/>
</dbReference>
<evidence type="ECO:0000313" key="10">
    <source>
        <dbReference type="EMBL" id="PPV17716.1"/>
    </source>
</evidence>
<dbReference type="CDD" id="cd00215">
    <property type="entry name" value="PTS_IIA_lac"/>
    <property type="match status" value="1"/>
</dbReference>
<evidence type="ECO:0000256" key="2">
    <source>
        <dbReference type="ARBA" id="ARBA00022597"/>
    </source>
</evidence>
<dbReference type="RefSeq" id="WP_003408251.1">
    <property type="nucleotide sequence ID" value="NZ_BKBB01000002.1"/>
</dbReference>
<dbReference type="GO" id="GO:0016740">
    <property type="term" value="F:transferase activity"/>
    <property type="evidence" value="ECO:0007669"/>
    <property type="project" value="UniProtKB-KW"/>
</dbReference>
<dbReference type="GO" id="GO:0009401">
    <property type="term" value="P:phosphoenolpyruvate-dependent sugar phosphotransferase system"/>
    <property type="evidence" value="ECO:0007669"/>
    <property type="project" value="UniProtKB-KW"/>
</dbReference>
<evidence type="ECO:0000256" key="5">
    <source>
        <dbReference type="PIRSR" id="PIRSR000699-1"/>
    </source>
</evidence>
<keyword evidence="6" id="KW-0479">Metal-binding</keyword>
<evidence type="ECO:0000313" key="13">
    <source>
        <dbReference type="Proteomes" id="UP000474042"/>
    </source>
</evidence>
<evidence type="ECO:0000313" key="8">
    <source>
        <dbReference type="EMBL" id="GEQ21966.1"/>
    </source>
</evidence>
<evidence type="ECO:0000256" key="1">
    <source>
        <dbReference type="ARBA" id="ARBA00022448"/>
    </source>
</evidence>
<evidence type="ECO:0000256" key="7">
    <source>
        <dbReference type="PROSITE-ProRule" id="PRU00418"/>
    </source>
</evidence>
<evidence type="ECO:0000313" key="11">
    <source>
        <dbReference type="Proteomes" id="UP000238081"/>
    </source>
</evidence>
<proteinExistence type="predicted"/>
<dbReference type="PANTHER" id="PTHR34382">
    <property type="entry name" value="PTS SYSTEM N,N'-DIACETYLCHITOBIOSE-SPECIFIC EIIA COMPONENT"/>
    <property type="match status" value="1"/>
</dbReference>
<keyword evidence="1" id="KW-0813">Transport</keyword>
<protein>
    <submittedName>
        <fullName evidence="9">PTS lactose/cellobiose transporter subunit IIA</fullName>
    </submittedName>
    <submittedName>
        <fullName evidence="10">PTS mannose transporter subunit IIA</fullName>
    </submittedName>
</protein>
<dbReference type="PROSITE" id="PS51095">
    <property type="entry name" value="PTS_EIIA_TYPE_3"/>
    <property type="match status" value="1"/>
</dbReference>
<reference evidence="9 13" key="3">
    <citation type="submission" date="2020-01" db="EMBL/GenBank/DDBJ databases">
        <title>Genome sequence of a 1,3-propanediol producer, Clostridium butyricum S3.</title>
        <authorList>
            <person name="Zhou J."/>
        </authorList>
    </citation>
    <scope>NUCLEOTIDE SEQUENCE [LARGE SCALE GENOMIC DNA]</scope>
    <source>
        <strain evidence="9 13">S3</strain>
    </source>
</reference>
<comment type="cofactor">
    <cofactor evidence="6">
        <name>Mg(2+)</name>
        <dbReference type="ChEBI" id="CHEBI:18420"/>
    </cofactor>
    <text evidence="6">Binds 1 Mg(2+) ion per trimer.</text>
</comment>
<dbReference type="InterPro" id="IPR036542">
    <property type="entry name" value="PTS_IIA_lac/cel_sf"/>
</dbReference>
<comment type="caution">
    <text evidence="10">The sequence shown here is derived from an EMBL/GenBank/DDBJ whole genome shotgun (WGS) entry which is preliminary data.</text>
</comment>
<evidence type="ECO:0000313" key="12">
    <source>
        <dbReference type="Proteomes" id="UP000321089"/>
    </source>
</evidence>
<keyword evidence="3" id="KW-0808">Transferase</keyword>
<accession>A0A0A6PVK8</accession>
<gene>
    <name evidence="10" type="ORF">AWN73_06855</name>
    <name evidence="8" type="ORF">CBU02nite_24720</name>
    <name evidence="9" type="ORF">GND98_009780</name>
</gene>
<dbReference type="EMBL" id="BKBC01000036">
    <property type="protein sequence ID" value="GEQ21966.1"/>
    <property type="molecule type" value="Genomic_DNA"/>
</dbReference>
<evidence type="ECO:0000256" key="4">
    <source>
        <dbReference type="ARBA" id="ARBA00022683"/>
    </source>
</evidence>
<reference evidence="10 11" key="1">
    <citation type="submission" date="2016-01" db="EMBL/GenBank/DDBJ databases">
        <title>Characterization of the Clostridium difficile lineages that are prevalent in Hong Kong and China.</title>
        <authorList>
            <person name="Kwok J.S.-L."/>
            <person name="Lam W.-Y."/>
            <person name="Ip M."/>
            <person name="Chan T.-F."/>
            <person name="Hawkey P.M."/>
            <person name="Tsui S.K.-W."/>
        </authorList>
    </citation>
    <scope>NUCLEOTIDE SEQUENCE [LARGE SCALE GENOMIC DNA]</scope>
    <source>
        <strain evidence="10 11">300064</strain>
    </source>
</reference>
<feature type="active site" description="Tele-phosphohistidine intermediate" evidence="5">
    <location>
        <position position="73"/>
    </location>
</feature>
<keyword evidence="6" id="KW-0460">Magnesium</keyword>